<dbReference type="Proteomes" id="UP000593713">
    <property type="component" value="Segment"/>
</dbReference>
<sequence>MGLMNFIRQNLPESWEKAATEMRMKTELITRLHNVVPRAYKNKYHYKEGISYIRRVFNTKCDIIHLVDATDIDITKWNELSSKIKEYEYQCV</sequence>
<dbReference type="EMBL" id="MT774396">
    <property type="protein sequence ID" value="QOR56793.1"/>
    <property type="molecule type" value="Genomic_DNA"/>
</dbReference>
<dbReference type="GeneID" id="65130710"/>
<name>A0A7M1RR07_9CAUD</name>
<reference evidence="1 2" key="1">
    <citation type="submission" date="2020-07" db="EMBL/GenBank/DDBJ databases">
        <title>Taxonomic proposal: Crassvirales, a new order of highly abundant and diverse bacterial viruses.</title>
        <authorList>
            <person name="Shkoporov A.N."/>
            <person name="Stockdale S.R."/>
            <person name="Guerin E."/>
            <person name="Ross R.P."/>
            <person name="Hill C."/>
        </authorList>
    </citation>
    <scope>NUCLEOTIDE SEQUENCE [LARGE SCALE GENOMIC DNA]</scope>
</reference>
<protein>
    <submittedName>
        <fullName evidence="1">Uncharacterized protein</fullName>
    </submittedName>
</protein>
<accession>A0A7M1RR07</accession>
<keyword evidence="2" id="KW-1185">Reference proteome</keyword>
<dbReference type="RefSeq" id="YP_010112245.1">
    <property type="nucleotide sequence ID" value="NC_055889.1"/>
</dbReference>
<organism evidence="1 2">
    <name type="scientific">uncultured phage cr53_1</name>
    <dbReference type="NCBI Taxonomy" id="2772080"/>
    <lineage>
        <taxon>Viruses</taxon>
        <taxon>Duplodnaviria</taxon>
        <taxon>Heunggongvirae</taxon>
        <taxon>Uroviricota</taxon>
        <taxon>Caudoviricetes</taxon>
        <taxon>Crassvirales</taxon>
        <taxon>Suoliviridae</taxon>
        <taxon>Loutivirinae</taxon>
        <taxon>Blohavirus</taxon>
        <taxon>Blohavirus americanus</taxon>
    </lineage>
</organism>
<proteinExistence type="predicted"/>
<dbReference type="KEGG" id="vg:65130710"/>
<evidence type="ECO:0000313" key="1">
    <source>
        <dbReference type="EMBL" id="QOR56793.1"/>
    </source>
</evidence>
<evidence type="ECO:0000313" key="2">
    <source>
        <dbReference type="Proteomes" id="UP000593713"/>
    </source>
</evidence>